<sequence length="351" mass="36744">MTRKPAPPAGAVTIIDVAQAAGVAKTTASDALRGHGRVSPATREAVVAAAARLGFSINRSARSLRTATTGAIGLYIPQVLAHTEHYMSFIYGVVNEAAAFDYDVTLIVASGHAKHGYAPHVDGIVLIDPVAEDPMIQRLLDTGLPIVSSERLLGPRQTTGVVWSNHAHYFTLLLEHLAERGARHPALIASTTHSEWSFAVQQAYADWCRAADVAPHQALAPFAAPPPRLQEIARAMVTDAPEIDAFIGAGDGVAAAVAQALASDGVRIGSRMLIASGVDSSATLAAQPPITAINTQGGEGGQLCARLLFDLLQGRAEPGVELELPLEIYYRASTAGNAGHISSRPGRKRGS</sequence>
<accession>A0ACC5R3P4</accession>
<comment type="caution">
    <text evidence="1">The sequence shown here is derived from an EMBL/GenBank/DDBJ whole genome shotgun (WGS) entry which is preliminary data.</text>
</comment>
<proteinExistence type="predicted"/>
<keyword evidence="2" id="KW-1185">Reference proteome</keyword>
<evidence type="ECO:0000313" key="1">
    <source>
        <dbReference type="EMBL" id="MBK1867290.1"/>
    </source>
</evidence>
<protein>
    <submittedName>
        <fullName evidence="1">LacI family DNA-binding transcriptional regulator</fullName>
    </submittedName>
</protein>
<reference evidence="1" key="1">
    <citation type="submission" date="2021-01" db="EMBL/GenBank/DDBJ databases">
        <authorList>
            <person name="Sun Q."/>
        </authorList>
    </citation>
    <scope>NUCLEOTIDE SEQUENCE</scope>
    <source>
        <strain evidence="1">YIM B02566</strain>
    </source>
</reference>
<dbReference type="EMBL" id="JAENHL010000007">
    <property type="protein sequence ID" value="MBK1867290.1"/>
    <property type="molecule type" value="Genomic_DNA"/>
</dbReference>
<evidence type="ECO:0000313" key="2">
    <source>
        <dbReference type="Proteomes" id="UP000616151"/>
    </source>
</evidence>
<organism evidence="1 2">
    <name type="scientific">Taklimakanibacter albus</name>
    <dbReference type="NCBI Taxonomy" id="2800327"/>
    <lineage>
        <taxon>Bacteria</taxon>
        <taxon>Pseudomonadati</taxon>
        <taxon>Pseudomonadota</taxon>
        <taxon>Alphaproteobacteria</taxon>
        <taxon>Hyphomicrobiales</taxon>
        <taxon>Aestuariivirgaceae</taxon>
        <taxon>Taklimakanibacter</taxon>
    </lineage>
</organism>
<keyword evidence="1" id="KW-0238">DNA-binding</keyword>
<gene>
    <name evidence="1" type="ORF">JHL16_13120</name>
</gene>
<dbReference type="Proteomes" id="UP000616151">
    <property type="component" value="Unassembled WGS sequence"/>
</dbReference>
<name>A0ACC5R3P4_9HYPH</name>